<gene>
    <name evidence="1" type="ORF">EZS28_037416</name>
</gene>
<evidence type="ECO:0000313" key="1">
    <source>
        <dbReference type="EMBL" id="KAA6367057.1"/>
    </source>
</evidence>
<dbReference type="EMBL" id="SNRW01018729">
    <property type="protein sequence ID" value="KAA6367057.1"/>
    <property type="molecule type" value="Genomic_DNA"/>
</dbReference>
<reference evidence="1 2" key="1">
    <citation type="submission" date="2019-03" db="EMBL/GenBank/DDBJ databases">
        <title>Single cell metagenomics reveals metabolic interactions within the superorganism composed of flagellate Streblomastix strix and complex community of Bacteroidetes bacteria on its surface.</title>
        <authorList>
            <person name="Treitli S.C."/>
            <person name="Kolisko M."/>
            <person name="Husnik F."/>
            <person name="Keeling P."/>
            <person name="Hampl V."/>
        </authorList>
    </citation>
    <scope>NUCLEOTIDE SEQUENCE [LARGE SCALE GENOMIC DNA]</scope>
    <source>
        <strain evidence="1">ST1C</strain>
    </source>
</reference>
<protein>
    <submittedName>
        <fullName evidence="1">Uncharacterized protein</fullName>
    </submittedName>
</protein>
<comment type="caution">
    <text evidence="1">The sequence shown here is derived from an EMBL/GenBank/DDBJ whole genome shotgun (WGS) entry which is preliminary data.</text>
</comment>
<name>A0A5J4U900_9EUKA</name>
<dbReference type="Proteomes" id="UP000324800">
    <property type="component" value="Unassembled WGS sequence"/>
</dbReference>
<proteinExistence type="predicted"/>
<sequence>MGICGFYVDYYGSQVDSPFIQVRTGGLLMQDVDLIQVSCISKNSHVILCEKKSSVILKSCGFYQSLPVEDISTDYKDIIEEFDVSDSDMLEQFTTYPLYRSCYIMVDESLLTLVDVKFNKGVFTASHECPILGASDEDVTYKKLVAYPSKYVYSSSFSID</sequence>
<organism evidence="1 2">
    <name type="scientific">Streblomastix strix</name>
    <dbReference type="NCBI Taxonomy" id="222440"/>
    <lineage>
        <taxon>Eukaryota</taxon>
        <taxon>Metamonada</taxon>
        <taxon>Preaxostyla</taxon>
        <taxon>Oxymonadida</taxon>
        <taxon>Streblomastigidae</taxon>
        <taxon>Streblomastix</taxon>
    </lineage>
</organism>
<accession>A0A5J4U900</accession>
<dbReference type="AlphaFoldDB" id="A0A5J4U900"/>
<evidence type="ECO:0000313" key="2">
    <source>
        <dbReference type="Proteomes" id="UP000324800"/>
    </source>
</evidence>